<dbReference type="RefSeq" id="WP_139883630.1">
    <property type="nucleotide sequence ID" value="NZ_CP040986.1"/>
</dbReference>
<sequence length="327" mass="35779">MSFLKPHIVISSGEPAGIGLDLCVLLSEKTFPAFITVVADKNALSHRAYQLDKVITFHENKLIEHKGDHSLSVYHIAAPEPIKAGALNSNNNSYVFDVLNFALDGCLNKSFDALVTAPINKSIINESQPFTGHTEYIAHYTHAKNEVMLLTSKSMKVALVTTHVPISQVSSLITQEKFEETLKTIHRDLIHRFKINNPTIFVAGLNPHAGENGTLGLEEIDILIPVIHKLKLEGMLIEGPLPADTLFTEKYIKKADCFLAMYHDQGLAVFKHANFGLGVNVTLGLPIIRTSVDHGTAIDLAGKGTIDPNSFYSAIDLAIDLAQKSHS</sequence>
<evidence type="ECO:0000256" key="2">
    <source>
        <dbReference type="ARBA" id="ARBA00023002"/>
    </source>
</evidence>
<keyword evidence="3" id="KW-0520">NAD</keyword>
<proteinExistence type="predicted"/>
<evidence type="ECO:0000256" key="3">
    <source>
        <dbReference type="ARBA" id="ARBA00023027"/>
    </source>
</evidence>
<name>A0AAF1D7Q9_9PROT</name>
<accession>A0AAF1D7Q9</accession>
<organism evidence="4 5">
    <name type="scientific">Candidatus Methylopumilus rimovensis</name>
    <dbReference type="NCBI Taxonomy" id="2588535"/>
    <lineage>
        <taxon>Bacteria</taxon>
        <taxon>Pseudomonadati</taxon>
        <taxon>Pseudomonadota</taxon>
        <taxon>Betaproteobacteria</taxon>
        <taxon>Nitrosomonadales</taxon>
        <taxon>Methylophilaceae</taxon>
        <taxon>Candidatus Methylopumilus</taxon>
    </lineage>
</organism>
<evidence type="ECO:0000313" key="4">
    <source>
        <dbReference type="EMBL" id="QDD13798.1"/>
    </source>
</evidence>
<dbReference type="InterPro" id="IPR005255">
    <property type="entry name" value="PdxA_fam"/>
</dbReference>
<dbReference type="NCBIfam" id="TIGR00557">
    <property type="entry name" value="pdxA"/>
    <property type="match status" value="1"/>
</dbReference>
<keyword evidence="5" id="KW-1185">Reference proteome</keyword>
<dbReference type="GO" id="GO:0042823">
    <property type="term" value="P:pyridoxal phosphate biosynthetic process"/>
    <property type="evidence" value="ECO:0007669"/>
    <property type="project" value="TreeGrafter"/>
</dbReference>
<keyword evidence="2 4" id="KW-0560">Oxidoreductase</keyword>
<reference evidence="4 5" key="1">
    <citation type="journal article" date="2019" name="ISME J.">
        <title>Evolution in action: habitat transition from sediment to the pelagial leads to genome streamlining in Methylophilaceae.</title>
        <authorList>
            <person name="Salcher M."/>
            <person name="Schaefle D."/>
            <person name="Kaspar M."/>
            <person name="Neuenschwander S.M."/>
            <person name="Ghai R."/>
        </authorList>
    </citation>
    <scope>NUCLEOTIDE SEQUENCE [LARGE SCALE GENOMIC DNA]</scope>
    <source>
        <strain evidence="4 5">MMS-RI-1</strain>
    </source>
</reference>
<dbReference type="Pfam" id="PF04166">
    <property type="entry name" value="PdxA"/>
    <property type="match status" value="1"/>
</dbReference>
<gene>
    <name evidence="4" type="primary">pdxA</name>
    <name evidence="4" type="ORF">FIT61_05070</name>
</gene>
<evidence type="ECO:0000256" key="1">
    <source>
        <dbReference type="ARBA" id="ARBA00022723"/>
    </source>
</evidence>
<keyword evidence="1" id="KW-0479">Metal-binding</keyword>
<dbReference type="AlphaFoldDB" id="A0AAF1D7Q9"/>
<dbReference type="Gene3D" id="3.40.718.10">
    <property type="entry name" value="Isopropylmalate Dehydrogenase"/>
    <property type="match status" value="1"/>
</dbReference>
<dbReference type="GO" id="GO:0046872">
    <property type="term" value="F:metal ion binding"/>
    <property type="evidence" value="ECO:0007669"/>
    <property type="project" value="UniProtKB-KW"/>
</dbReference>
<protein>
    <submittedName>
        <fullName evidence="4">4-hydroxythreonine-4-phosphate dehydrogenase PdxA</fullName>
        <ecNumber evidence="4">1.1.1.262</ecNumber>
    </submittedName>
</protein>
<dbReference type="GO" id="GO:0051287">
    <property type="term" value="F:NAD binding"/>
    <property type="evidence" value="ECO:0007669"/>
    <property type="project" value="InterPro"/>
</dbReference>
<dbReference type="EC" id="1.1.1.262" evidence="4"/>
<dbReference type="PANTHER" id="PTHR30004:SF5">
    <property type="entry name" value="4-HYDROXYTHREONINE-4-PHOSPHATE DEHYDROGENASE"/>
    <property type="match status" value="1"/>
</dbReference>
<dbReference type="SUPFAM" id="SSF53659">
    <property type="entry name" value="Isocitrate/Isopropylmalate dehydrogenase-like"/>
    <property type="match status" value="1"/>
</dbReference>
<dbReference type="GO" id="GO:0050570">
    <property type="term" value="F:4-hydroxythreonine-4-phosphate dehydrogenase activity"/>
    <property type="evidence" value="ECO:0007669"/>
    <property type="project" value="UniProtKB-EC"/>
</dbReference>
<dbReference type="PANTHER" id="PTHR30004">
    <property type="entry name" value="4-HYDROXYTHREONINE-4-PHOSPHATE DEHYDROGENASE"/>
    <property type="match status" value="1"/>
</dbReference>
<dbReference type="Proteomes" id="UP000312102">
    <property type="component" value="Chromosome"/>
</dbReference>
<evidence type="ECO:0000313" key="5">
    <source>
        <dbReference type="Proteomes" id="UP000312102"/>
    </source>
</evidence>
<dbReference type="EMBL" id="CP040986">
    <property type="protein sequence ID" value="QDD13798.1"/>
    <property type="molecule type" value="Genomic_DNA"/>
</dbReference>
<dbReference type="KEGG" id="mrk:FIT61_05070"/>
<dbReference type="GO" id="GO:0008615">
    <property type="term" value="P:pyridoxine biosynthetic process"/>
    <property type="evidence" value="ECO:0007669"/>
    <property type="project" value="TreeGrafter"/>
</dbReference>